<comment type="similarity">
    <text evidence="3">Belongs to the flavokinase family.</text>
</comment>
<evidence type="ECO:0000256" key="4">
    <source>
        <dbReference type="ARBA" id="ARBA00012105"/>
    </source>
</evidence>
<dbReference type="PANTHER" id="PTHR22749">
    <property type="entry name" value="RIBOFLAVIN KINASE/FMN ADENYLYLTRANSFERASE"/>
    <property type="match status" value="1"/>
</dbReference>
<accession>A0A0W0FC92</accession>
<dbReference type="AlphaFoldDB" id="A0A0W0FC92"/>
<dbReference type="GO" id="GO:0009398">
    <property type="term" value="P:FMN biosynthetic process"/>
    <property type="evidence" value="ECO:0007669"/>
    <property type="project" value="UniProtKB-UniPathway"/>
</dbReference>
<sequence>MSDDVATKSPQPPAAPFQTEEKHRSRPEIVGPESPESPYPIRLAGAIQKGFGRGGKDLGCPTANLPDEAVENLGSQVKTGVYYGYAQVLPSPDKIDEQDESVGRVLPMVMSIGWNPYYKNERLTTEVHIMHEFKHDFYGCEVRAIVLGYIRPELDYTSLEALIEDIDTDKRVALNSLNRPEYQRYTYDSHFVLPSKS</sequence>
<evidence type="ECO:0000256" key="7">
    <source>
        <dbReference type="ARBA" id="ARBA00022643"/>
    </source>
</evidence>
<dbReference type="GO" id="GO:0009231">
    <property type="term" value="P:riboflavin biosynthetic process"/>
    <property type="evidence" value="ECO:0007669"/>
    <property type="project" value="InterPro"/>
</dbReference>
<evidence type="ECO:0000256" key="1">
    <source>
        <dbReference type="ARBA" id="ARBA00003572"/>
    </source>
</evidence>
<organism evidence="14 15">
    <name type="scientific">Moniliophthora roreri</name>
    <name type="common">Frosty pod rot fungus</name>
    <name type="synonym">Monilia roreri</name>
    <dbReference type="NCBI Taxonomy" id="221103"/>
    <lineage>
        <taxon>Eukaryota</taxon>
        <taxon>Fungi</taxon>
        <taxon>Dikarya</taxon>
        <taxon>Basidiomycota</taxon>
        <taxon>Agaricomycotina</taxon>
        <taxon>Agaricomycetes</taxon>
        <taxon>Agaricomycetidae</taxon>
        <taxon>Agaricales</taxon>
        <taxon>Marasmiineae</taxon>
        <taxon>Marasmiaceae</taxon>
        <taxon>Moniliophthora</taxon>
    </lineage>
</organism>
<protein>
    <recommendedName>
        <fullName evidence="5">Riboflavin kinase</fullName>
        <ecNumber evidence="4">2.7.1.26</ecNumber>
    </recommendedName>
    <alternativeName>
        <fullName evidence="11">Flavin mononucleotide kinase 1</fullName>
    </alternativeName>
</protein>
<keyword evidence="8" id="KW-0808">Transferase</keyword>
<comment type="caution">
    <text evidence="14">The sequence shown here is derived from an EMBL/GenBank/DDBJ whole genome shotgun (WGS) entry which is preliminary data.</text>
</comment>
<dbReference type="PANTHER" id="PTHR22749:SF6">
    <property type="entry name" value="RIBOFLAVIN KINASE"/>
    <property type="match status" value="1"/>
</dbReference>
<feature type="domain" description="Riboflavin kinase" evidence="13">
    <location>
        <begin position="36"/>
        <end position="178"/>
    </location>
</feature>
<keyword evidence="7" id="KW-0288">FMN</keyword>
<evidence type="ECO:0000313" key="14">
    <source>
        <dbReference type="EMBL" id="KTB33923.1"/>
    </source>
</evidence>
<keyword evidence="6" id="KW-0285">Flavoprotein</keyword>
<gene>
    <name evidence="14" type="ORF">WG66_13349</name>
</gene>
<dbReference type="EMBL" id="LATX01002123">
    <property type="protein sequence ID" value="KTB33923.1"/>
    <property type="molecule type" value="Genomic_DNA"/>
</dbReference>
<evidence type="ECO:0000256" key="9">
    <source>
        <dbReference type="ARBA" id="ARBA00022741"/>
    </source>
</evidence>
<comment type="function">
    <text evidence="1">Catalyzes the phosphorylation of riboflavin (vitamin B2) to form flavin mononucleotide (FMN) coenzyme.</text>
</comment>
<dbReference type="Proteomes" id="UP000054988">
    <property type="component" value="Unassembled WGS sequence"/>
</dbReference>
<dbReference type="Gene3D" id="2.40.30.30">
    <property type="entry name" value="Riboflavin kinase-like"/>
    <property type="match status" value="1"/>
</dbReference>
<dbReference type="Pfam" id="PF01687">
    <property type="entry name" value="Flavokinase"/>
    <property type="match status" value="1"/>
</dbReference>
<evidence type="ECO:0000256" key="10">
    <source>
        <dbReference type="ARBA" id="ARBA00022840"/>
    </source>
</evidence>
<dbReference type="eggNOG" id="KOG3110">
    <property type="taxonomic scope" value="Eukaryota"/>
</dbReference>
<dbReference type="InterPro" id="IPR015865">
    <property type="entry name" value="Riboflavin_kinase_bac/euk"/>
</dbReference>
<feature type="region of interest" description="Disordered" evidence="12">
    <location>
        <begin position="1"/>
        <end position="40"/>
    </location>
</feature>
<evidence type="ECO:0000256" key="3">
    <source>
        <dbReference type="ARBA" id="ARBA00010108"/>
    </source>
</evidence>
<reference evidence="14 15" key="1">
    <citation type="submission" date="2015-12" db="EMBL/GenBank/DDBJ databases">
        <title>Draft genome sequence of Moniliophthora roreri, the causal agent of frosty pod rot of cacao.</title>
        <authorList>
            <person name="Aime M.C."/>
            <person name="Diaz-Valderrama J.R."/>
            <person name="Kijpornyongpan T."/>
            <person name="Phillips-Mora W."/>
        </authorList>
    </citation>
    <scope>NUCLEOTIDE SEQUENCE [LARGE SCALE GENOMIC DNA]</scope>
    <source>
        <strain evidence="14 15">MCA 2952</strain>
    </source>
</reference>
<evidence type="ECO:0000256" key="6">
    <source>
        <dbReference type="ARBA" id="ARBA00022630"/>
    </source>
</evidence>
<comment type="pathway">
    <text evidence="2">Cofactor biosynthesis; FMN biosynthesis; FMN from riboflavin (ATP route): step 1/1.</text>
</comment>
<keyword evidence="10" id="KW-0067">ATP-binding</keyword>
<dbReference type="GO" id="GO:0008531">
    <property type="term" value="F:riboflavin kinase activity"/>
    <property type="evidence" value="ECO:0007669"/>
    <property type="project" value="UniProtKB-EC"/>
</dbReference>
<dbReference type="InterPro" id="IPR023468">
    <property type="entry name" value="Riboflavin_kinase"/>
</dbReference>
<evidence type="ECO:0000256" key="11">
    <source>
        <dbReference type="ARBA" id="ARBA00029960"/>
    </source>
</evidence>
<keyword evidence="9" id="KW-0547">Nucleotide-binding</keyword>
<dbReference type="SMART" id="SM00904">
    <property type="entry name" value="Flavokinase"/>
    <property type="match status" value="1"/>
</dbReference>
<evidence type="ECO:0000256" key="2">
    <source>
        <dbReference type="ARBA" id="ARBA00005201"/>
    </source>
</evidence>
<dbReference type="GO" id="GO:0005739">
    <property type="term" value="C:mitochondrion"/>
    <property type="evidence" value="ECO:0007669"/>
    <property type="project" value="TreeGrafter"/>
</dbReference>
<evidence type="ECO:0000256" key="8">
    <source>
        <dbReference type="ARBA" id="ARBA00022679"/>
    </source>
</evidence>
<proteinExistence type="inferred from homology"/>
<dbReference type="UniPathway" id="UPA00276">
    <property type="reaction ID" value="UER00406"/>
</dbReference>
<name>A0A0W0FC92_MONRR</name>
<dbReference type="SUPFAM" id="SSF82114">
    <property type="entry name" value="Riboflavin kinase-like"/>
    <property type="match status" value="1"/>
</dbReference>
<evidence type="ECO:0000256" key="12">
    <source>
        <dbReference type="SAM" id="MobiDB-lite"/>
    </source>
</evidence>
<evidence type="ECO:0000256" key="5">
    <source>
        <dbReference type="ARBA" id="ARBA00017394"/>
    </source>
</evidence>
<evidence type="ECO:0000259" key="13">
    <source>
        <dbReference type="SMART" id="SM00904"/>
    </source>
</evidence>
<dbReference type="EC" id="2.7.1.26" evidence="4"/>
<dbReference type="GO" id="GO:0005524">
    <property type="term" value="F:ATP binding"/>
    <property type="evidence" value="ECO:0007669"/>
    <property type="project" value="UniProtKB-KW"/>
</dbReference>
<dbReference type="InterPro" id="IPR023465">
    <property type="entry name" value="Riboflavin_kinase_dom_sf"/>
</dbReference>
<evidence type="ECO:0000313" key="15">
    <source>
        <dbReference type="Proteomes" id="UP000054988"/>
    </source>
</evidence>